<dbReference type="RefSeq" id="XP_019539801.3">
    <property type="nucleotide sequence ID" value="XM_019684256.3"/>
</dbReference>
<dbReference type="CDD" id="cd18038">
    <property type="entry name" value="DEXXQc_Helz-like"/>
    <property type="match status" value="1"/>
</dbReference>
<dbReference type="InterPro" id="IPR026122">
    <property type="entry name" value="MOV-10/SDE3_DEXXQ/H-box"/>
</dbReference>
<dbReference type="GeneID" id="109410743"/>
<dbReference type="PROSITE" id="PS00028">
    <property type="entry name" value="ZINC_FINGER_C2H2_1"/>
    <property type="match status" value="1"/>
</dbReference>
<evidence type="ECO:0000259" key="5">
    <source>
        <dbReference type="PROSITE" id="PS00028"/>
    </source>
</evidence>
<dbReference type="Pfam" id="PF13086">
    <property type="entry name" value="AAA_11"/>
    <property type="match status" value="1"/>
</dbReference>
<dbReference type="InterPro" id="IPR027417">
    <property type="entry name" value="P-loop_NTPase"/>
</dbReference>
<dbReference type="PANTHER" id="PTHR45418">
    <property type="entry name" value="CANCER/TESTIS ANTIGEN 55"/>
    <property type="match status" value="1"/>
</dbReference>
<organism evidence="6 7">
    <name type="scientific">Aedes albopictus</name>
    <name type="common">Asian tiger mosquito</name>
    <name type="synonym">Stegomyia albopicta</name>
    <dbReference type="NCBI Taxonomy" id="7160"/>
    <lineage>
        <taxon>Eukaryota</taxon>
        <taxon>Metazoa</taxon>
        <taxon>Ecdysozoa</taxon>
        <taxon>Arthropoda</taxon>
        <taxon>Hexapoda</taxon>
        <taxon>Insecta</taxon>
        <taxon>Pterygota</taxon>
        <taxon>Neoptera</taxon>
        <taxon>Endopterygota</taxon>
        <taxon>Diptera</taxon>
        <taxon>Nematocera</taxon>
        <taxon>Culicoidea</taxon>
        <taxon>Culicidae</taxon>
        <taxon>Culicinae</taxon>
        <taxon>Aedini</taxon>
        <taxon>Aedes</taxon>
        <taxon>Stegomyia</taxon>
    </lineage>
</organism>
<evidence type="ECO:0000313" key="7">
    <source>
        <dbReference type="Proteomes" id="UP000069940"/>
    </source>
</evidence>
<dbReference type="EnsemblMetazoa" id="AALFPA23_024078.R35903">
    <property type="protein sequence ID" value="AALFPA23_024078.P35903"/>
    <property type="gene ID" value="AALFPA23_024078"/>
</dbReference>
<name>A0ABM2A3G1_AEDAL</name>
<dbReference type="Gene3D" id="3.40.50.300">
    <property type="entry name" value="P-loop containing nucleotide triphosphate hydrolases"/>
    <property type="match status" value="2"/>
</dbReference>
<feature type="compositionally biased region" description="Basic and acidic residues" evidence="4">
    <location>
        <begin position="90"/>
        <end position="107"/>
    </location>
</feature>
<keyword evidence="2" id="KW-0963">Cytoplasm</keyword>
<feature type="region of interest" description="Disordered" evidence="4">
    <location>
        <begin position="90"/>
        <end position="120"/>
    </location>
</feature>
<dbReference type="InterPro" id="IPR041679">
    <property type="entry name" value="DNA2/NAM7-like_C"/>
</dbReference>
<evidence type="ECO:0000256" key="3">
    <source>
        <dbReference type="ARBA" id="ARBA00023158"/>
    </source>
</evidence>
<proteinExistence type="predicted"/>
<comment type="subcellular location">
    <subcellularLocation>
        <location evidence="1">Cytoplasm</location>
    </subcellularLocation>
</comment>
<dbReference type="Proteomes" id="UP000069940">
    <property type="component" value="Unassembled WGS sequence"/>
</dbReference>
<sequence length="992" mass="112310">MQKNVKKAGVNEILRGVLDMCHGEGLLSPDGTVPSEVVFRRFTAEVFRLYRQDVRLREFQALMGRSTFVTEALADRKEYRINVEKVVAERKPEEEPSGVVERERNAVKEPGSGPQKNNPFNMNPFLSSLQHYSLIRDEVYLEKVTTGVEMTYAITVSRPADPAYSAQGYSCLICRENFRSAMAYLHHISSHGSTLTVEANGILRRTKSALNVTLLYDECQLMSTLKLANREGTQVIINGVYIYHKHFELFPIDLQTTTLEPGMNQGFLIQNRMLVKSPDKYSLLITYRRSGDQWDLLEQHYLRVYEVKRSSRGRNRGRNDLKSIRPGMLGDYLPPKNLCTLVANNFQLVSSYTPAEKKLHDDIRAFYHANPKTRLNASNYCQTLELLTHIQDLNVQCDLAQYRADDAVITPTQMQRLYRIDTAHFTSLPVNLAEGDIVQLTIAQPGSSGNKIEGTIAQILYDHIVVELDVRVQADCRCQVKLQANRVVCRLELQALDIVRRHELAPLFFPTEAPKVTAPKSIQMITAWTNPSLADNVEQQTAVRSILNRVSDPLPYILFGPPGTGKTTTIVEAIVQICSHRPTAHILVAAQSNSACDEVAIRLLKHLAPNKLFRVYSRSSEKRLDEIPENLRQVSNLANGKHRWPTWEEVYGTRVVICSLSICGRLVQSKIRSNHFRYVFIDECGSASEPAALVALAGLVSSRGKLHASVVLSGDPYQLGPVVRSELAAKMGLGMSMLERLMNLPVYQKDPTTKKYNNQLITKLVKNYRSHEALIKFSNEQFYDGELQCLAPTEEVCLAENWRWLPNKTFPIILHTVFGSNERSSKTKSFMNQTEIDTVEFYLDFLLKAGINDRKIAQEDIGIISPYQLQVQRLKQMCVAKQWPTVEIGSVEQYQGREKLVIILSTARSHTPDVGFLNNVKRLNVALTRAKALLIIVGNSNTLQTDPNWYEFIKYCTTSHAIVGRCFGLDEKRIVERTNRDALFDALFNVLV</sequence>
<reference evidence="6" key="2">
    <citation type="submission" date="2025-05" db="UniProtKB">
        <authorList>
            <consortium name="EnsemblMetazoa"/>
        </authorList>
    </citation>
    <scope>IDENTIFICATION</scope>
    <source>
        <strain evidence="6">Foshan</strain>
    </source>
</reference>
<keyword evidence="3" id="KW-0943">RNA-mediated gene silencing</keyword>
<accession>A0ABM2A3G1</accession>
<dbReference type="Pfam" id="PF13087">
    <property type="entry name" value="AAA_12"/>
    <property type="match status" value="1"/>
</dbReference>
<evidence type="ECO:0000256" key="2">
    <source>
        <dbReference type="ARBA" id="ARBA00022490"/>
    </source>
</evidence>
<dbReference type="CDD" id="cd18808">
    <property type="entry name" value="SF1_C_Upf1"/>
    <property type="match status" value="1"/>
</dbReference>
<dbReference type="PANTHER" id="PTHR45418:SF1">
    <property type="entry name" value="CANCER_TESTIS ANTIGEN 55"/>
    <property type="match status" value="1"/>
</dbReference>
<dbReference type="InterPro" id="IPR013087">
    <property type="entry name" value="Znf_C2H2_type"/>
</dbReference>
<keyword evidence="7" id="KW-1185">Reference proteome</keyword>
<evidence type="ECO:0000256" key="1">
    <source>
        <dbReference type="ARBA" id="ARBA00004496"/>
    </source>
</evidence>
<evidence type="ECO:0000313" key="6">
    <source>
        <dbReference type="EnsemblMetazoa" id="AALFPA23_024078.P35903"/>
    </source>
</evidence>
<dbReference type="SUPFAM" id="SSF52540">
    <property type="entry name" value="P-loop containing nucleoside triphosphate hydrolases"/>
    <property type="match status" value="1"/>
</dbReference>
<reference evidence="7" key="1">
    <citation type="journal article" date="2015" name="Proc. Natl. Acad. Sci. U.S.A.">
        <title>Genome sequence of the Asian Tiger mosquito, Aedes albopictus, reveals insights into its biology, genetics, and evolution.</title>
        <authorList>
            <person name="Chen X.G."/>
            <person name="Jiang X."/>
            <person name="Gu J."/>
            <person name="Xu M."/>
            <person name="Wu Y."/>
            <person name="Deng Y."/>
            <person name="Zhang C."/>
            <person name="Bonizzoni M."/>
            <person name="Dermauw W."/>
            <person name="Vontas J."/>
            <person name="Armbruster P."/>
            <person name="Huang X."/>
            <person name="Yang Y."/>
            <person name="Zhang H."/>
            <person name="He W."/>
            <person name="Peng H."/>
            <person name="Liu Y."/>
            <person name="Wu K."/>
            <person name="Chen J."/>
            <person name="Lirakis M."/>
            <person name="Topalis P."/>
            <person name="Van Leeuwen T."/>
            <person name="Hall A.B."/>
            <person name="Jiang X."/>
            <person name="Thorpe C."/>
            <person name="Mueller R.L."/>
            <person name="Sun C."/>
            <person name="Waterhouse R.M."/>
            <person name="Yan G."/>
            <person name="Tu Z.J."/>
            <person name="Fang X."/>
            <person name="James A.A."/>
        </authorList>
    </citation>
    <scope>NUCLEOTIDE SEQUENCE [LARGE SCALE GENOMIC DNA]</scope>
    <source>
        <strain evidence="7">Foshan</strain>
    </source>
</reference>
<evidence type="ECO:0000256" key="4">
    <source>
        <dbReference type="SAM" id="MobiDB-lite"/>
    </source>
</evidence>
<feature type="domain" description="C2H2-type" evidence="5">
    <location>
        <begin position="171"/>
        <end position="191"/>
    </location>
</feature>
<dbReference type="InterPro" id="IPR047187">
    <property type="entry name" value="SF1_C_Upf1"/>
</dbReference>
<dbReference type="InterPro" id="IPR041677">
    <property type="entry name" value="DNA2/NAM7_AAA_11"/>
</dbReference>
<protein>
    <recommendedName>
        <fullName evidence="5">C2H2-type domain-containing protein</fullName>
    </recommendedName>
</protein>